<evidence type="ECO:0000313" key="2">
    <source>
        <dbReference type="EMBL" id="CAA7029766.1"/>
    </source>
</evidence>
<reference evidence="2" key="1">
    <citation type="submission" date="2020-01" db="EMBL/GenBank/DDBJ databases">
        <authorList>
            <person name="Mishra B."/>
        </authorList>
    </citation>
    <scope>NUCLEOTIDE SEQUENCE [LARGE SCALE GENOMIC DNA]</scope>
</reference>
<dbReference type="AlphaFoldDB" id="A0A6D2IT40"/>
<keyword evidence="3" id="KW-1185">Reference proteome</keyword>
<name>A0A6D2IT40_9BRAS</name>
<gene>
    <name evidence="2" type="ORF">MERR_LOCUS17001</name>
</gene>
<dbReference type="EMBL" id="CACVBM020001085">
    <property type="protein sequence ID" value="CAA7029766.1"/>
    <property type="molecule type" value="Genomic_DNA"/>
</dbReference>
<accession>A0A6D2IT40</accession>
<proteinExistence type="predicted"/>
<evidence type="ECO:0000313" key="3">
    <source>
        <dbReference type="Proteomes" id="UP000467841"/>
    </source>
</evidence>
<feature type="region of interest" description="Disordered" evidence="1">
    <location>
        <begin position="37"/>
        <end position="56"/>
    </location>
</feature>
<dbReference type="Proteomes" id="UP000467841">
    <property type="component" value="Unassembled WGS sequence"/>
</dbReference>
<evidence type="ECO:0000256" key="1">
    <source>
        <dbReference type="SAM" id="MobiDB-lite"/>
    </source>
</evidence>
<organism evidence="2 3">
    <name type="scientific">Microthlaspi erraticum</name>
    <dbReference type="NCBI Taxonomy" id="1685480"/>
    <lineage>
        <taxon>Eukaryota</taxon>
        <taxon>Viridiplantae</taxon>
        <taxon>Streptophyta</taxon>
        <taxon>Embryophyta</taxon>
        <taxon>Tracheophyta</taxon>
        <taxon>Spermatophyta</taxon>
        <taxon>Magnoliopsida</taxon>
        <taxon>eudicotyledons</taxon>
        <taxon>Gunneridae</taxon>
        <taxon>Pentapetalae</taxon>
        <taxon>rosids</taxon>
        <taxon>malvids</taxon>
        <taxon>Brassicales</taxon>
        <taxon>Brassicaceae</taxon>
        <taxon>Coluteocarpeae</taxon>
        <taxon>Microthlaspi</taxon>
    </lineage>
</organism>
<protein>
    <submittedName>
        <fullName evidence="2">Uncharacterized protein</fullName>
    </submittedName>
</protein>
<comment type="caution">
    <text evidence="2">The sequence shown here is derived from an EMBL/GenBank/DDBJ whole genome shotgun (WGS) entry which is preliminary data.</text>
</comment>
<sequence>MPRSDPTLCCRSWHSRSDYFCIEMASKAIFQNSPDGLRKAHETMKPESKKISEKRRIQIKDDGDSSFDLSLLKEAIDNASNKTLLV</sequence>